<feature type="transmembrane region" description="Helical" evidence="2">
    <location>
        <begin position="166"/>
        <end position="186"/>
    </location>
</feature>
<keyword evidence="4" id="KW-0378">Hydrolase</keyword>
<feature type="transmembrane region" description="Helical" evidence="2">
    <location>
        <begin position="340"/>
        <end position="361"/>
    </location>
</feature>
<feature type="transmembrane region" description="Helical" evidence="2">
    <location>
        <begin position="41"/>
        <end position="57"/>
    </location>
</feature>
<accession>A0A1Z5IKI0</accession>
<dbReference type="InterPro" id="IPR003675">
    <property type="entry name" value="Rce1/LyrA-like_dom"/>
</dbReference>
<reference evidence="4 5" key="1">
    <citation type="submission" date="2015-11" db="EMBL/GenBank/DDBJ databases">
        <title>Draft genome sequences of new species of the genus Lactobacillus isolated from orchardgrass silage.</title>
        <authorList>
            <person name="Tohno M."/>
            <person name="Tanizawa Y."/>
            <person name="Arita M."/>
        </authorList>
    </citation>
    <scope>NUCLEOTIDE SEQUENCE [LARGE SCALE GENOMIC DNA]</scope>
    <source>
        <strain evidence="4 5">IWT126</strain>
    </source>
</reference>
<feature type="domain" description="CAAX prenyl protease 2/Lysostaphin resistance protein A-like" evidence="3">
    <location>
        <begin position="383"/>
        <end position="475"/>
    </location>
</feature>
<evidence type="ECO:0000313" key="5">
    <source>
        <dbReference type="Proteomes" id="UP000198402"/>
    </source>
</evidence>
<feature type="transmembrane region" description="Helical" evidence="2">
    <location>
        <begin position="373"/>
        <end position="393"/>
    </location>
</feature>
<dbReference type="GO" id="GO:0080120">
    <property type="term" value="P:CAAX-box protein maturation"/>
    <property type="evidence" value="ECO:0007669"/>
    <property type="project" value="UniProtKB-ARBA"/>
</dbReference>
<keyword evidence="2" id="KW-0472">Membrane</keyword>
<dbReference type="OrthoDB" id="2817162at2"/>
<comment type="caution">
    <text evidence="4">The sequence shown here is derived from an EMBL/GenBank/DDBJ whole genome shotgun (WGS) entry which is preliminary data.</text>
</comment>
<keyword evidence="2" id="KW-1133">Transmembrane helix</keyword>
<gene>
    <name evidence="4" type="ORF">IWT126_02261</name>
</gene>
<feature type="transmembrane region" description="Helical" evidence="2">
    <location>
        <begin position="300"/>
        <end position="320"/>
    </location>
</feature>
<proteinExistence type="inferred from homology"/>
<evidence type="ECO:0000256" key="2">
    <source>
        <dbReference type="SAM" id="Phobius"/>
    </source>
</evidence>
<feature type="transmembrane region" description="Helical" evidence="2">
    <location>
        <begin position="216"/>
        <end position="236"/>
    </location>
</feature>
<dbReference type="AlphaFoldDB" id="A0A1Z5IKI0"/>
<organism evidence="4 5">
    <name type="scientific">Secundilactobacillus silagei JCM 19001</name>
    <dbReference type="NCBI Taxonomy" id="1302250"/>
    <lineage>
        <taxon>Bacteria</taxon>
        <taxon>Bacillati</taxon>
        <taxon>Bacillota</taxon>
        <taxon>Bacilli</taxon>
        <taxon>Lactobacillales</taxon>
        <taxon>Lactobacillaceae</taxon>
        <taxon>Secundilactobacillus</taxon>
    </lineage>
</organism>
<evidence type="ECO:0000256" key="1">
    <source>
        <dbReference type="ARBA" id="ARBA00009067"/>
    </source>
</evidence>
<dbReference type="GO" id="GO:0004175">
    <property type="term" value="F:endopeptidase activity"/>
    <property type="evidence" value="ECO:0007669"/>
    <property type="project" value="UniProtKB-ARBA"/>
</dbReference>
<name>A0A1Z5IKI0_9LACO</name>
<feature type="transmembrane region" description="Helical" evidence="2">
    <location>
        <begin position="414"/>
        <end position="432"/>
    </location>
</feature>
<feature type="transmembrane region" description="Helical" evidence="2">
    <location>
        <begin position="103"/>
        <end position="122"/>
    </location>
</feature>
<dbReference type="GO" id="GO:0006508">
    <property type="term" value="P:proteolysis"/>
    <property type="evidence" value="ECO:0007669"/>
    <property type="project" value="UniProtKB-KW"/>
</dbReference>
<dbReference type="InterPro" id="IPR052710">
    <property type="entry name" value="CAAX_protease"/>
</dbReference>
<keyword evidence="2" id="KW-0812">Transmembrane</keyword>
<evidence type="ECO:0000259" key="3">
    <source>
        <dbReference type="Pfam" id="PF02517"/>
    </source>
</evidence>
<feature type="transmembrane region" description="Helical" evidence="2">
    <location>
        <begin position="438"/>
        <end position="458"/>
    </location>
</feature>
<feature type="transmembrane region" description="Helical" evidence="2">
    <location>
        <begin position="134"/>
        <end position="154"/>
    </location>
</feature>
<sequence>MKRGAVLLSVASVVMTVIIVTLAMMVGRLSASAVPMISKPGVQIMTELLAFGCWWGLNHWYPKAKVSWRGRGNPRQWVLILPMIIVLLGDSTLNPQFNLSLRSILTAIIVGFSVGLFEEYVFRGVLVSALRQRYQLGAVMTAFISGLMFSLVHLVNASNGSLTMTLVQMLEAIGLGFFFAAIYLVTANLWLPILAHGAIDAFDTVAFGTLNNTVGMSVWTSLTYAVVFGALGYWLLKTKRYAVKIAPNSATQVNFSRRSQRRPAIQRQSVSMIKTVIAIVIPLAELGLGAAVVAVTTNQWLRVVLADLIFFVGLCTALYLYRDVLASHWQRFKRHLGSGLLVGIGGVVAAYILLTVVRQGLKLIGVAGTGSGSVMSIQTAGMALVASLTTLMAPFTEEIVFRHALFYQWRGRGVMTWLMLVVSSVAFGLAHWNNFHGQLVQMIPYMCVGALFGLIYYFSRNIWQAILTHFLFDIIQVIAVVAMFILAIVQQG</sequence>
<keyword evidence="4" id="KW-0645">Protease</keyword>
<feature type="transmembrane region" description="Helical" evidence="2">
    <location>
        <begin position="470"/>
        <end position="489"/>
    </location>
</feature>
<dbReference type="Proteomes" id="UP000198402">
    <property type="component" value="Unassembled WGS sequence"/>
</dbReference>
<comment type="similarity">
    <text evidence="1">Belongs to the UPF0177 family.</text>
</comment>
<dbReference type="STRING" id="1302250.GCA_001313225_02772"/>
<dbReference type="PANTHER" id="PTHR36435:SF1">
    <property type="entry name" value="CAAX AMINO TERMINAL PROTEASE FAMILY PROTEIN"/>
    <property type="match status" value="1"/>
</dbReference>
<protein>
    <submittedName>
        <fullName evidence="4">Immunity protein PlnI, membrane-bound protease CAAX family</fullName>
    </submittedName>
</protein>
<feature type="transmembrane region" description="Helical" evidence="2">
    <location>
        <begin position="271"/>
        <end position="294"/>
    </location>
</feature>
<dbReference type="PANTHER" id="PTHR36435">
    <property type="entry name" value="SLR1288 PROTEIN"/>
    <property type="match status" value="1"/>
</dbReference>
<evidence type="ECO:0000313" key="4">
    <source>
        <dbReference type="EMBL" id="GAX02196.1"/>
    </source>
</evidence>
<dbReference type="Pfam" id="PF02517">
    <property type="entry name" value="Rce1-like"/>
    <property type="match status" value="2"/>
</dbReference>
<keyword evidence="5" id="KW-1185">Reference proteome</keyword>
<feature type="domain" description="CAAX prenyl protease 2/Lysostaphin resistance protein A-like" evidence="3">
    <location>
        <begin position="103"/>
        <end position="202"/>
    </location>
</feature>
<dbReference type="RefSeq" id="WP_089137239.1">
    <property type="nucleotide sequence ID" value="NZ_BCMG01000013.1"/>
</dbReference>
<dbReference type="EMBL" id="BCMG01000013">
    <property type="protein sequence ID" value="GAX02196.1"/>
    <property type="molecule type" value="Genomic_DNA"/>
</dbReference>